<dbReference type="AlphaFoldDB" id="A0A1I7Z2W6"/>
<sequence>MARLVHLVFCFLLLVSMASAFQASAYSSEKPTTQWVQNPKNRQVERKPLTAEGQTGDYECDFMDQPKTLELKDRQAKKDFLTGFHVKKPEKKDWYIDWSGMYD</sequence>
<organism evidence="2 3">
    <name type="scientific">Steinernema glaseri</name>
    <dbReference type="NCBI Taxonomy" id="37863"/>
    <lineage>
        <taxon>Eukaryota</taxon>
        <taxon>Metazoa</taxon>
        <taxon>Ecdysozoa</taxon>
        <taxon>Nematoda</taxon>
        <taxon>Chromadorea</taxon>
        <taxon>Rhabditida</taxon>
        <taxon>Tylenchina</taxon>
        <taxon>Panagrolaimomorpha</taxon>
        <taxon>Strongyloidoidea</taxon>
        <taxon>Steinernematidae</taxon>
        <taxon>Steinernema</taxon>
    </lineage>
</organism>
<name>A0A1I7Z2W6_9BILA</name>
<dbReference type="Proteomes" id="UP000095287">
    <property type="component" value="Unplaced"/>
</dbReference>
<accession>A0A1I7Z2W6</accession>
<protein>
    <submittedName>
        <fullName evidence="3">Ig-like domain-containing protein</fullName>
    </submittedName>
</protein>
<proteinExistence type="predicted"/>
<reference evidence="3" key="1">
    <citation type="submission" date="2016-11" db="UniProtKB">
        <authorList>
            <consortium name="WormBaseParasite"/>
        </authorList>
    </citation>
    <scope>IDENTIFICATION</scope>
</reference>
<feature type="chain" id="PRO_5009312910" evidence="1">
    <location>
        <begin position="21"/>
        <end position="103"/>
    </location>
</feature>
<evidence type="ECO:0000313" key="3">
    <source>
        <dbReference type="WBParaSite" id="L893_g22307.t1"/>
    </source>
</evidence>
<keyword evidence="1" id="KW-0732">Signal</keyword>
<feature type="signal peptide" evidence="1">
    <location>
        <begin position="1"/>
        <end position="20"/>
    </location>
</feature>
<evidence type="ECO:0000256" key="1">
    <source>
        <dbReference type="SAM" id="SignalP"/>
    </source>
</evidence>
<evidence type="ECO:0000313" key="2">
    <source>
        <dbReference type="Proteomes" id="UP000095287"/>
    </source>
</evidence>
<keyword evidence="2" id="KW-1185">Reference proteome</keyword>
<dbReference type="WBParaSite" id="L893_g22307.t1">
    <property type="protein sequence ID" value="L893_g22307.t1"/>
    <property type="gene ID" value="L893_g22307"/>
</dbReference>